<dbReference type="InterPro" id="IPR038765">
    <property type="entry name" value="Papain-like_cys_pep_sf"/>
</dbReference>
<feature type="region of interest" description="Disordered" evidence="1">
    <location>
        <begin position="821"/>
        <end position="846"/>
    </location>
</feature>
<dbReference type="GO" id="GO:0004843">
    <property type="term" value="F:cysteine-type deubiquitinase activity"/>
    <property type="evidence" value="ECO:0007669"/>
    <property type="project" value="InterPro"/>
</dbReference>
<dbReference type="InterPro" id="IPR011992">
    <property type="entry name" value="EF-hand-dom_pair"/>
</dbReference>
<evidence type="ECO:0000259" key="3">
    <source>
        <dbReference type="PROSITE" id="PS50235"/>
    </source>
</evidence>
<dbReference type="OrthoDB" id="265776at2759"/>
<dbReference type="Gene3D" id="1.10.238.10">
    <property type="entry name" value="EF-hand"/>
    <property type="match status" value="1"/>
</dbReference>
<evidence type="ECO:0000256" key="1">
    <source>
        <dbReference type="SAM" id="MobiDB-lite"/>
    </source>
</evidence>
<protein>
    <recommendedName>
        <fullName evidence="5">USP domain-containing protein</fullName>
    </recommendedName>
</protein>
<dbReference type="GO" id="GO:0016579">
    <property type="term" value="P:protein deubiquitination"/>
    <property type="evidence" value="ECO:0007669"/>
    <property type="project" value="InterPro"/>
</dbReference>
<dbReference type="SUPFAM" id="SSF47473">
    <property type="entry name" value="EF-hand"/>
    <property type="match status" value="1"/>
</dbReference>
<dbReference type="VEuPathDB" id="FungiDB:H257_10459"/>
<dbReference type="GO" id="GO:0005509">
    <property type="term" value="F:calcium ion binding"/>
    <property type="evidence" value="ECO:0007669"/>
    <property type="project" value="InterPro"/>
</dbReference>
<name>W4G8J3_APHAT</name>
<accession>W4G8J3</accession>
<dbReference type="STRING" id="112090.W4G8J3"/>
<dbReference type="PANTHER" id="PTHR21646">
    <property type="entry name" value="UBIQUITIN CARBOXYL-TERMINAL HYDROLASE"/>
    <property type="match status" value="1"/>
</dbReference>
<gene>
    <name evidence="4" type="ORF">H257_10459</name>
</gene>
<dbReference type="InterPro" id="IPR050185">
    <property type="entry name" value="Ub_carboxyl-term_hydrolase"/>
</dbReference>
<organism evidence="4">
    <name type="scientific">Aphanomyces astaci</name>
    <name type="common">Crayfish plague agent</name>
    <dbReference type="NCBI Taxonomy" id="112090"/>
    <lineage>
        <taxon>Eukaryota</taxon>
        <taxon>Sar</taxon>
        <taxon>Stramenopiles</taxon>
        <taxon>Oomycota</taxon>
        <taxon>Saprolegniomycetes</taxon>
        <taxon>Saprolegniales</taxon>
        <taxon>Verrucalvaceae</taxon>
        <taxon>Aphanomyces</taxon>
    </lineage>
</organism>
<dbReference type="GeneID" id="20812455"/>
<dbReference type="PROSITE" id="PS00972">
    <property type="entry name" value="USP_1"/>
    <property type="match status" value="1"/>
</dbReference>
<dbReference type="InterPro" id="IPR018200">
    <property type="entry name" value="USP_CS"/>
</dbReference>
<dbReference type="Pfam" id="PF00443">
    <property type="entry name" value="UCH"/>
    <property type="match status" value="1"/>
</dbReference>
<dbReference type="InterPro" id="IPR002048">
    <property type="entry name" value="EF_hand_dom"/>
</dbReference>
<dbReference type="PANTHER" id="PTHR21646:SF76">
    <property type="entry name" value="UBIQUITIN CARBOXYL-TERMINAL HYDROLASE 32"/>
    <property type="match status" value="1"/>
</dbReference>
<reference evidence="4" key="1">
    <citation type="submission" date="2013-12" db="EMBL/GenBank/DDBJ databases">
        <title>The Genome Sequence of Aphanomyces astaci APO3.</title>
        <authorList>
            <consortium name="The Broad Institute Genomics Platform"/>
            <person name="Russ C."/>
            <person name="Tyler B."/>
            <person name="van West P."/>
            <person name="Dieguez-Uribeondo J."/>
            <person name="Young S.K."/>
            <person name="Zeng Q."/>
            <person name="Gargeya S."/>
            <person name="Fitzgerald M."/>
            <person name="Abouelleil A."/>
            <person name="Alvarado L."/>
            <person name="Chapman S.B."/>
            <person name="Gainer-Dewar J."/>
            <person name="Goldberg J."/>
            <person name="Griggs A."/>
            <person name="Gujja S."/>
            <person name="Hansen M."/>
            <person name="Howarth C."/>
            <person name="Imamovic A."/>
            <person name="Ireland A."/>
            <person name="Larimer J."/>
            <person name="McCowan C."/>
            <person name="Murphy C."/>
            <person name="Pearson M."/>
            <person name="Poon T.W."/>
            <person name="Priest M."/>
            <person name="Roberts A."/>
            <person name="Saif S."/>
            <person name="Shea T."/>
            <person name="Sykes S."/>
            <person name="Wortman J."/>
            <person name="Nusbaum C."/>
            <person name="Birren B."/>
        </authorList>
    </citation>
    <scope>NUCLEOTIDE SEQUENCE [LARGE SCALE GENOMIC DNA]</scope>
    <source>
        <strain evidence="4">APO3</strain>
    </source>
</reference>
<dbReference type="InterPro" id="IPR001394">
    <property type="entry name" value="Peptidase_C19_UCH"/>
</dbReference>
<dbReference type="SUPFAM" id="SSF54001">
    <property type="entry name" value="Cysteine proteinases"/>
    <property type="match status" value="1"/>
</dbReference>
<dbReference type="PROSITE" id="PS50235">
    <property type="entry name" value="USP_3"/>
    <property type="match status" value="1"/>
</dbReference>
<dbReference type="RefSeq" id="XP_009835321.1">
    <property type="nucleotide sequence ID" value="XM_009837019.1"/>
</dbReference>
<feature type="domain" description="EF-hand" evidence="2">
    <location>
        <begin position="97"/>
        <end position="132"/>
    </location>
</feature>
<proteinExistence type="predicted"/>
<dbReference type="Gene3D" id="3.90.70.10">
    <property type="entry name" value="Cysteine proteinases"/>
    <property type="match status" value="2"/>
</dbReference>
<evidence type="ECO:0000259" key="2">
    <source>
        <dbReference type="PROSITE" id="PS50222"/>
    </source>
</evidence>
<feature type="compositionally biased region" description="Pro residues" evidence="1">
    <location>
        <begin position="686"/>
        <end position="701"/>
    </location>
</feature>
<dbReference type="InterPro" id="IPR028889">
    <property type="entry name" value="USP"/>
</dbReference>
<feature type="region of interest" description="Disordered" evidence="1">
    <location>
        <begin position="674"/>
        <end position="702"/>
    </location>
</feature>
<feature type="domain" description="USP" evidence="3">
    <location>
        <begin position="710"/>
        <end position="1383"/>
    </location>
</feature>
<sequence length="1449" mass="158993">MMWSSILGLPDTILRQSVAEARLGEAETRRATQAFHRASGHGQMTKQVFVHSVVRELLPNFPTALAERLFGCINVDLSGTLKYKEFISTVCVLKVGTPREQLKLVFRVLDSTESGYITRKDVRTMLSWVIPTSVDIVDSVDGGGGVACTAATFESTLFAKAEKLKWETFRVRMMSSGGSICAGGLTLVSWVHALGAAMTFQEHSLPTTPVASAALLPSNELTTTPSTLHVLGLYHAPTTLYPEKMAALHNGFHHLHGLYGHGVGVPKDVLHDTFVRSSVFPASYLDSFNMDNGQSQNNAINLAPTLRDWMLHLAFAAHESMLEGLRCLFDLFADSQTVNHHHPTSAAAASVDGHVSDLTELLYHVVPSPTYLLHAHVILHTHVAPPPLAQHISRWVDQLLVACDTVTFADFCGWLSSEQPDLLHALHECCDMVHVRLLGAAVEPATAIQIVHGLLQVYHPTTNPGVPGQAWFRVDRAMMWTPFLALDDSHMLAAKLPTNNGDFHRHDDINDEVFVNRATYDALCRFYAIMCAECRTHGRNSFAPVEPITAAAAVVRVTNDQRQLESKVYTITILAEATTDAAAAGPANGNVGSSVSSVVLSSRTPLDSVPSLLHMATTKASSSSSPASDVLLYRPVGGAVWLPWQPLTPTTDHSRSTTTLASFLSRSIEAAWGQPPPSTFSSSAEMPPPPASISPLPPTRSTPPSMTCAVGLSNLGNSCFMNAVLQCLFHTTPLQEYFVSQAYVYDVNVTNTHGMQGVFAAVYGDLARAMASPNRSRPIAPLTFKVAIGKLYPQFQGHLQHDAHECLSVLLQGLNEDLSRPLVSPHSPNKANSIQTTKPYVDLPDSNNRPDSEVAYEWWRAHVLRDPSIITALFTGQFKSAVDCSQCGQTSNRFEPFSFLQVPLPASSSRWRTIYVHLGHGHRIQKRKIQLQSTAVVADLLAALDDQNGAQTCSTHASVVVAIVHSHKVHSIVQPKQVLADIAQDLHVYSYDGLAAPLSGLPSPRRYQCVYRRQRLVPFYFLQPFRVQLYGTPLLVPSATPMTGRDLYKWVHTHLPPSPPSPLSTSSPDMDKSVYFGLPPAFHPTWPFTLRYVRASDGLACSRCPWTSACVGCPVDPDGGGGTADDDDGKNGKVENTQGLNNHLVVLQPHEMLAIDWGLETTAAPVDLHKSYVQFHVTPPPAYPLEECVGMLCSEEVVDMYCSRCLTSVAHTKRLALWSTPPILVVQLKRFQSISETQSMVKADASIRFPATLSLAPFLAATTTKSTNQPNTPPMPPPCDTVNNAICDKEDDQKPDDPVPTPFVWKDDIAVTFPYPTAATDPPGYDLYGIVCHVGVLGAGHYVAYVRDRTTWWCVDDMTVSVVTNLNLSTLMSAAYLLFYQRRDMADVAMDCWFPRSDASNGIHVNVDELRRQVHTWTKPPKRRGEGGRATSLQLTRPKSKYWFNWSWR</sequence>
<dbReference type="PROSITE" id="PS00973">
    <property type="entry name" value="USP_2"/>
    <property type="match status" value="1"/>
</dbReference>
<dbReference type="PROSITE" id="PS50222">
    <property type="entry name" value="EF_HAND_2"/>
    <property type="match status" value="1"/>
</dbReference>
<dbReference type="EMBL" id="KI913141">
    <property type="protein sequence ID" value="ETV75273.1"/>
    <property type="molecule type" value="Genomic_DNA"/>
</dbReference>
<evidence type="ECO:0000313" key="4">
    <source>
        <dbReference type="EMBL" id="ETV75273.1"/>
    </source>
</evidence>
<feature type="compositionally biased region" description="Polar residues" evidence="1">
    <location>
        <begin position="826"/>
        <end position="838"/>
    </location>
</feature>
<evidence type="ECO:0008006" key="5">
    <source>
        <dbReference type="Google" id="ProtNLM"/>
    </source>
</evidence>